<proteinExistence type="predicted"/>
<comment type="caution">
    <text evidence="1">The sequence shown here is derived from an EMBL/GenBank/DDBJ whole genome shotgun (WGS) entry which is preliminary data.</text>
</comment>
<keyword evidence="2" id="KW-1185">Reference proteome</keyword>
<name>A0ABT9DQZ8_9BACI</name>
<dbReference type="EMBL" id="JAHBMK020000001">
    <property type="protein sequence ID" value="MDO8227119.1"/>
    <property type="molecule type" value="Genomic_DNA"/>
</dbReference>
<gene>
    <name evidence="1" type="ORF">KHP33_020090</name>
</gene>
<accession>A0ABT9DQZ8</accession>
<protein>
    <submittedName>
        <fullName evidence="1">Uncharacterized protein</fullName>
    </submittedName>
</protein>
<dbReference type="Proteomes" id="UP001177121">
    <property type="component" value="Unassembled WGS sequence"/>
</dbReference>
<evidence type="ECO:0000313" key="2">
    <source>
        <dbReference type="Proteomes" id="UP001177121"/>
    </source>
</evidence>
<reference evidence="1" key="1">
    <citation type="submission" date="2023-07" db="EMBL/GenBank/DDBJ databases">
        <title>Biological control against Fusarium languescens, the causal agent of wilt in Jalapeno peppers, by a novel bacterial subspecies: Bacillus cabrialesii subsp. tritici TSO2.</title>
        <authorList>
            <person name="Montoya-Martinez A.C."/>
            <person name="Figueroa-Brambila K.M."/>
            <person name="Escalante-Beltran A."/>
            <person name="Lopez-Montoya N.D."/>
            <person name="Valenzuela-Ruiz V."/>
            <person name="Parra-Cota F.I."/>
            <person name="Estrada Alvarado M.I."/>
            <person name="De Los Santos Villalobos S."/>
        </authorList>
    </citation>
    <scope>NUCLEOTIDE SEQUENCE</scope>
    <source>
        <strain evidence="1">TSO2</strain>
    </source>
</reference>
<sequence length="141" mass="16628">MMYETIRVGDWVIKADVEETRKQYEKEIDMCECLLCQNYREVMKALPPDKVRIFEDLGLQPSVCPDINEFGPEGDRHLYVASYFIVGRIIEGKKEWDPDRNWTISFELPRDGHFIPDGFPKPIVQLDCITLLPWIMNEPYE</sequence>
<organism evidence="1 2">
    <name type="scientific">Bacillus cabrialesii subsp. tritici</name>
    <dbReference type="NCBI Taxonomy" id="2944916"/>
    <lineage>
        <taxon>Bacteria</taxon>
        <taxon>Bacillati</taxon>
        <taxon>Bacillota</taxon>
        <taxon>Bacilli</taxon>
        <taxon>Bacillales</taxon>
        <taxon>Bacillaceae</taxon>
        <taxon>Bacillus</taxon>
        <taxon>Bacillus cabrialesii</taxon>
    </lineage>
</organism>
<dbReference type="RefSeq" id="WP_249667649.1">
    <property type="nucleotide sequence ID" value="NZ_JAHBMK020000001.1"/>
</dbReference>
<evidence type="ECO:0000313" key="1">
    <source>
        <dbReference type="EMBL" id="MDO8227119.1"/>
    </source>
</evidence>